<dbReference type="EMBL" id="BGPR01000784">
    <property type="protein sequence ID" value="GBM35391.1"/>
    <property type="molecule type" value="Genomic_DNA"/>
</dbReference>
<reference evidence="2 3" key="1">
    <citation type="journal article" date="2019" name="Sci. Rep.">
        <title>Orb-weaving spider Araneus ventricosus genome elucidates the spidroin gene catalogue.</title>
        <authorList>
            <person name="Kono N."/>
            <person name="Nakamura H."/>
            <person name="Ohtoshi R."/>
            <person name="Moran D.A.P."/>
            <person name="Shinohara A."/>
            <person name="Yoshida Y."/>
            <person name="Fujiwara M."/>
            <person name="Mori M."/>
            <person name="Tomita M."/>
            <person name="Arakawa K."/>
        </authorList>
    </citation>
    <scope>NUCLEOTIDE SEQUENCE [LARGE SCALE GENOMIC DNA]</scope>
</reference>
<proteinExistence type="predicted"/>
<dbReference type="Proteomes" id="UP000499080">
    <property type="component" value="Unassembled WGS sequence"/>
</dbReference>
<accession>A0A4Y2F2Q7</accession>
<keyword evidence="3" id="KW-1185">Reference proteome</keyword>
<evidence type="ECO:0000313" key="2">
    <source>
        <dbReference type="EMBL" id="GBM35391.1"/>
    </source>
</evidence>
<evidence type="ECO:0000313" key="3">
    <source>
        <dbReference type="Proteomes" id="UP000499080"/>
    </source>
</evidence>
<dbReference type="InterPro" id="IPR029526">
    <property type="entry name" value="PGBD"/>
</dbReference>
<name>A0A4Y2F2Q7_ARAVE</name>
<dbReference type="Pfam" id="PF13843">
    <property type="entry name" value="DDE_Tnp_1_7"/>
    <property type="match status" value="1"/>
</dbReference>
<protein>
    <recommendedName>
        <fullName evidence="1">PiggyBac transposable element-derived protein domain-containing protein</fullName>
    </recommendedName>
</protein>
<sequence length="108" mass="12802">MIQRNLLKNRLEDKILKQGEFDWAVSEENIVCMKWKDKRTVSVLSSQENPAAAVDRREKKWRKVICPKAIVDNNKNMGFVDYFNHLKKFISNQQEKKKMVAQNFIPFS</sequence>
<feature type="domain" description="PiggyBac transposable element-derived protein" evidence="1">
    <location>
        <begin position="14"/>
        <end position="88"/>
    </location>
</feature>
<comment type="caution">
    <text evidence="2">The sequence shown here is derived from an EMBL/GenBank/DDBJ whole genome shotgun (WGS) entry which is preliminary data.</text>
</comment>
<dbReference type="AlphaFoldDB" id="A0A4Y2F2Q7"/>
<evidence type="ECO:0000259" key="1">
    <source>
        <dbReference type="Pfam" id="PF13843"/>
    </source>
</evidence>
<dbReference type="OrthoDB" id="8193855at2759"/>
<organism evidence="2 3">
    <name type="scientific">Araneus ventricosus</name>
    <name type="common">Orbweaver spider</name>
    <name type="synonym">Epeira ventricosa</name>
    <dbReference type="NCBI Taxonomy" id="182803"/>
    <lineage>
        <taxon>Eukaryota</taxon>
        <taxon>Metazoa</taxon>
        <taxon>Ecdysozoa</taxon>
        <taxon>Arthropoda</taxon>
        <taxon>Chelicerata</taxon>
        <taxon>Arachnida</taxon>
        <taxon>Araneae</taxon>
        <taxon>Araneomorphae</taxon>
        <taxon>Entelegynae</taxon>
        <taxon>Araneoidea</taxon>
        <taxon>Araneidae</taxon>
        <taxon>Araneus</taxon>
    </lineage>
</organism>
<gene>
    <name evidence="2" type="ORF">AVEN_181494_1</name>
</gene>